<dbReference type="InterPro" id="IPR035987">
    <property type="entry name" value="Ribosomal_uS8_sf"/>
</dbReference>
<keyword evidence="2 5" id="KW-0689">Ribosomal protein</keyword>
<dbReference type="GO" id="GO:0006412">
    <property type="term" value="P:translation"/>
    <property type="evidence" value="ECO:0007669"/>
    <property type="project" value="UniProtKB-UniRule"/>
</dbReference>
<dbReference type="Pfam" id="PF00410">
    <property type="entry name" value="Ribosomal_S8"/>
    <property type="match status" value="1"/>
</dbReference>
<dbReference type="SUPFAM" id="SSF56047">
    <property type="entry name" value="Ribosomal protein S8"/>
    <property type="match status" value="1"/>
</dbReference>
<dbReference type="Gene3D" id="3.30.1490.10">
    <property type="match status" value="1"/>
</dbReference>
<dbReference type="Gene3D" id="3.30.1370.30">
    <property type="match status" value="1"/>
</dbReference>
<dbReference type="GO" id="GO:0005840">
    <property type="term" value="C:ribosome"/>
    <property type="evidence" value="ECO:0007669"/>
    <property type="project" value="UniProtKB-KW"/>
</dbReference>
<dbReference type="GO" id="GO:0019843">
    <property type="term" value="F:rRNA binding"/>
    <property type="evidence" value="ECO:0007669"/>
    <property type="project" value="UniProtKB-UniRule"/>
</dbReference>
<dbReference type="InterPro" id="IPR047863">
    <property type="entry name" value="Ribosomal_uS8_CS"/>
</dbReference>
<gene>
    <name evidence="5" type="primary">rpsH</name>
    <name evidence="7" type="ORF">COU17_01660</name>
</gene>
<keyword evidence="5" id="KW-0694">RNA-binding</keyword>
<reference evidence="8" key="1">
    <citation type="submission" date="2017-09" db="EMBL/GenBank/DDBJ databases">
        <title>Depth-based differentiation of microbial function through sediment-hosted aquifers and enrichment of novel symbionts in the deep terrestrial subsurface.</title>
        <authorList>
            <person name="Probst A.J."/>
            <person name="Ladd B."/>
            <person name="Jarett J.K."/>
            <person name="Geller-Mcgrath D.E."/>
            <person name="Sieber C.M.K."/>
            <person name="Emerson J.B."/>
            <person name="Anantharaman K."/>
            <person name="Thomas B.C."/>
            <person name="Malmstrom R."/>
            <person name="Stieglmeier M."/>
            <person name="Klingl A."/>
            <person name="Woyke T."/>
            <person name="Ryan C.M."/>
            <person name="Banfield J.F."/>
        </authorList>
    </citation>
    <scope>NUCLEOTIDE SEQUENCE [LARGE SCALE GENOMIC DNA]</scope>
</reference>
<organism evidence="7 8">
    <name type="scientific">Candidatus Kaiserbacteria bacterium CG10_big_fil_rev_8_21_14_0_10_49_17</name>
    <dbReference type="NCBI Taxonomy" id="1974609"/>
    <lineage>
        <taxon>Bacteria</taxon>
        <taxon>Candidatus Kaiseribacteriota</taxon>
    </lineage>
</organism>
<dbReference type="GO" id="GO:0005737">
    <property type="term" value="C:cytoplasm"/>
    <property type="evidence" value="ECO:0007669"/>
    <property type="project" value="UniProtKB-ARBA"/>
</dbReference>
<dbReference type="FunFam" id="3.30.1490.10:FF:000001">
    <property type="entry name" value="30S ribosomal protein S8"/>
    <property type="match status" value="1"/>
</dbReference>
<keyword evidence="3 5" id="KW-0687">Ribonucleoprotein</keyword>
<name>A0A2M6WEJ0_9BACT</name>
<proteinExistence type="inferred from homology"/>
<dbReference type="NCBIfam" id="NF001109">
    <property type="entry name" value="PRK00136.1"/>
    <property type="match status" value="1"/>
</dbReference>
<evidence type="ECO:0000256" key="4">
    <source>
        <dbReference type="ARBA" id="ARBA00035258"/>
    </source>
</evidence>
<evidence type="ECO:0000256" key="2">
    <source>
        <dbReference type="ARBA" id="ARBA00022980"/>
    </source>
</evidence>
<comment type="function">
    <text evidence="5">One of the primary rRNA binding proteins, it binds directly to 16S rRNA central domain where it helps coordinate assembly of the platform of the 30S subunit.</text>
</comment>
<comment type="caution">
    <text evidence="7">The sequence shown here is derived from an EMBL/GenBank/DDBJ whole genome shotgun (WGS) entry which is preliminary data.</text>
</comment>
<evidence type="ECO:0000313" key="8">
    <source>
        <dbReference type="Proteomes" id="UP000228809"/>
    </source>
</evidence>
<sequence>MVSDPIADLIIRMQNAAAVGKESLSVPFSTLKMAVLEKLKERGYIKYAQVKGKKVQKTIEIGLLYDKQKKPRITGVARVSKPSRRMYVKSTELYPVKYGKGSLILSTPKGILSDDEARRSKTGGEALFKIW</sequence>
<dbReference type="GO" id="GO:1990904">
    <property type="term" value="C:ribonucleoprotein complex"/>
    <property type="evidence" value="ECO:0007669"/>
    <property type="project" value="UniProtKB-KW"/>
</dbReference>
<protein>
    <recommendedName>
        <fullName evidence="4 5">Small ribosomal subunit protein uS8</fullName>
    </recommendedName>
</protein>
<comment type="subunit">
    <text evidence="5">Part of the 30S ribosomal subunit. Contacts proteins S5 and S12.</text>
</comment>
<dbReference type="EMBL" id="PFBJ01000007">
    <property type="protein sequence ID" value="PIT91196.1"/>
    <property type="molecule type" value="Genomic_DNA"/>
</dbReference>
<dbReference type="InterPro" id="IPR000630">
    <property type="entry name" value="Ribosomal_uS8"/>
</dbReference>
<dbReference type="PANTHER" id="PTHR11758">
    <property type="entry name" value="40S RIBOSOMAL PROTEIN S15A"/>
    <property type="match status" value="1"/>
</dbReference>
<dbReference type="PROSITE" id="PS00053">
    <property type="entry name" value="RIBOSOMAL_S8"/>
    <property type="match status" value="1"/>
</dbReference>
<comment type="similarity">
    <text evidence="1 5 6">Belongs to the universal ribosomal protein uS8 family.</text>
</comment>
<evidence type="ECO:0000256" key="1">
    <source>
        <dbReference type="ARBA" id="ARBA00006471"/>
    </source>
</evidence>
<dbReference type="HAMAP" id="MF_01302_B">
    <property type="entry name" value="Ribosomal_uS8_B"/>
    <property type="match status" value="1"/>
</dbReference>
<accession>A0A2M6WEJ0</accession>
<dbReference type="GO" id="GO:0003735">
    <property type="term" value="F:structural constituent of ribosome"/>
    <property type="evidence" value="ECO:0007669"/>
    <property type="project" value="InterPro"/>
</dbReference>
<evidence type="ECO:0000256" key="6">
    <source>
        <dbReference type="RuleBase" id="RU003660"/>
    </source>
</evidence>
<dbReference type="Proteomes" id="UP000228809">
    <property type="component" value="Unassembled WGS sequence"/>
</dbReference>
<evidence type="ECO:0000256" key="3">
    <source>
        <dbReference type="ARBA" id="ARBA00023274"/>
    </source>
</evidence>
<dbReference type="AlphaFoldDB" id="A0A2M6WEJ0"/>
<evidence type="ECO:0000256" key="5">
    <source>
        <dbReference type="HAMAP-Rule" id="MF_01302"/>
    </source>
</evidence>
<keyword evidence="5" id="KW-0699">rRNA-binding</keyword>
<evidence type="ECO:0000313" key="7">
    <source>
        <dbReference type="EMBL" id="PIT91196.1"/>
    </source>
</evidence>